<name>A0A318KQP8_9FIRM</name>
<dbReference type="AlphaFoldDB" id="A0A318KQP8"/>
<dbReference type="EMBL" id="QJKH01000004">
    <property type="protein sequence ID" value="PXX80030.1"/>
    <property type="molecule type" value="Genomic_DNA"/>
</dbReference>
<gene>
    <name evidence="1" type="ORF">DES51_10432</name>
</gene>
<accession>A0A318KQP8</accession>
<organism evidence="1 2">
    <name type="scientific">Dielma fastidiosa</name>
    <dbReference type="NCBI Taxonomy" id="1034346"/>
    <lineage>
        <taxon>Bacteria</taxon>
        <taxon>Bacillati</taxon>
        <taxon>Bacillota</taxon>
        <taxon>Erysipelotrichia</taxon>
        <taxon>Erysipelotrichales</taxon>
        <taxon>Erysipelotrichaceae</taxon>
        <taxon>Dielma</taxon>
    </lineage>
</organism>
<evidence type="ECO:0000313" key="2">
    <source>
        <dbReference type="Proteomes" id="UP000247612"/>
    </source>
</evidence>
<protein>
    <submittedName>
        <fullName evidence="1">Uncharacterized protein</fullName>
    </submittedName>
</protein>
<dbReference type="STRING" id="1034346.GCA_000313565_01526"/>
<proteinExistence type="predicted"/>
<keyword evidence="2" id="KW-1185">Reference proteome</keyword>
<dbReference type="Proteomes" id="UP000247612">
    <property type="component" value="Unassembled WGS sequence"/>
</dbReference>
<comment type="caution">
    <text evidence="1">The sequence shown here is derived from an EMBL/GenBank/DDBJ whole genome shotgun (WGS) entry which is preliminary data.</text>
</comment>
<sequence length="302" mass="36307">MNKLSFYYNEQYYELNFDKILCFNVNCKYMNDLADIIVDGLSGGTKEFQFNNTLIKKKEYEVIDYNGTTILDDLKLTSKSYNLKFLKAIIQEYEYKDMLLAQLAECLCDIQLVVQSKYKFLLEDYPGLVSPEFKMDNLENIFQNLFHLVDKEEINDSISREMQLLLILHFLNVKRDSFLIIRDFKQGLDLSQQLYILDKMMRNGKVYVVLFLNDAEFYYYTKNLISHLFVTDYKIDCIFNNEIIENCEKKILYKDFLDRNEYHNIIKVLEKQHTFLKYNELLSERADFINYFFEKYNIDDVI</sequence>
<reference evidence="1 2" key="1">
    <citation type="submission" date="2018-05" db="EMBL/GenBank/DDBJ databases">
        <title>Genomic Encyclopedia of Type Strains, Phase IV (KMG-IV): sequencing the most valuable type-strain genomes for metagenomic binning, comparative biology and taxonomic classification.</title>
        <authorList>
            <person name="Goeker M."/>
        </authorList>
    </citation>
    <scope>NUCLEOTIDE SEQUENCE [LARGE SCALE GENOMIC DNA]</scope>
    <source>
        <strain evidence="1 2">JC118</strain>
    </source>
</reference>
<dbReference type="RefSeq" id="WP_022937829.1">
    <property type="nucleotide sequence ID" value="NZ_CABKRQ010000004.1"/>
</dbReference>
<evidence type="ECO:0000313" key="1">
    <source>
        <dbReference type="EMBL" id="PXX80030.1"/>
    </source>
</evidence>